<feature type="compositionally biased region" description="Basic residues" evidence="1">
    <location>
        <begin position="38"/>
        <end position="49"/>
    </location>
</feature>
<accession>A0AAV8RML7</accession>
<dbReference type="GO" id="GO:0006970">
    <property type="term" value="P:response to osmotic stress"/>
    <property type="evidence" value="ECO:0007669"/>
    <property type="project" value="TreeGrafter"/>
</dbReference>
<sequence>MRGYTWPDGGGRRGFTTPPHRLLVKMPRPSSATLFQSRRSHAPRRRNTRSTRSMAENCCGLDPWTYRPHACISEAVFARENDALTKALQISLLSDAAASSSSSAVPSRDSTSLAAASFLLPFAPDLPRGRDPPSGRIAKKRKSRATNRSLTTYITADPANFRQLVQQVTGTGPLDGAGLPVDLPPAAAAVLQGSCLLPTLDTSAFFLDRVGAVDAPVLAEFDSSLAAPKKAERTGKKEPHGIQRCLPWAPICGAFAEDLPLGPFLLLPVYFELLLTILLNFVGDIILMCFDVMWDGDKHTPLILDS</sequence>
<dbReference type="EMBL" id="JAQQAF010000002">
    <property type="protein sequence ID" value="KAJ8503870.1"/>
    <property type="molecule type" value="Genomic_DNA"/>
</dbReference>
<evidence type="ECO:0000259" key="3">
    <source>
        <dbReference type="Pfam" id="PF05678"/>
    </source>
</evidence>
<feature type="region of interest" description="Disordered" evidence="1">
    <location>
        <begin position="1"/>
        <end position="20"/>
    </location>
</feature>
<dbReference type="GO" id="GO:0005634">
    <property type="term" value="C:nucleus"/>
    <property type="evidence" value="ECO:0007669"/>
    <property type="project" value="TreeGrafter"/>
</dbReference>
<gene>
    <name evidence="4" type="ORF">OPV22_004756</name>
</gene>
<dbReference type="Pfam" id="PF05678">
    <property type="entry name" value="VQ"/>
    <property type="match status" value="1"/>
</dbReference>
<evidence type="ECO:0000313" key="4">
    <source>
        <dbReference type="EMBL" id="KAJ8503870.1"/>
    </source>
</evidence>
<dbReference type="InterPro" id="IPR008889">
    <property type="entry name" value="VQ"/>
</dbReference>
<feature type="transmembrane region" description="Helical" evidence="2">
    <location>
        <begin position="269"/>
        <end position="290"/>
    </location>
</feature>
<dbReference type="Proteomes" id="UP001222027">
    <property type="component" value="Unassembled WGS sequence"/>
</dbReference>
<keyword evidence="2" id="KW-0472">Membrane</keyword>
<feature type="region of interest" description="Disordered" evidence="1">
    <location>
        <begin position="125"/>
        <end position="149"/>
    </location>
</feature>
<keyword evidence="2" id="KW-0812">Transmembrane</keyword>
<keyword evidence="2" id="KW-1133">Transmembrane helix</keyword>
<dbReference type="InterPro" id="IPR039609">
    <property type="entry name" value="VQ_15/22"/>
</dbReference>
<protein>
    <recommendedName>
        <fullName evidence="3">VQ domain-containing protein</fullName>
    </recommendedName>
</protein>
<reference evidence="4 5" key="1">
    <citation type="submission" date="2022-12" db="EMBL/GenBank/DDBJ databases">
        <title>Chromosome-scale assembly of the Ensete ventricosum genome.</title>
        <authorList>
            <person name="Dussert Y."/>
            <person name="Stocks J."/>
            <person name="Wendawek A."/>
            <person name="Woldeyes F."/>
            <person name="Nichols R.A."/>
            <person name="Borrell J.S."/>
        </authorList>
    </citation>
    <scope>NUCLEOTIDE SEQUENCE [LARGE SCALE GENOMIC DNA]</scope>
    <source>
        <strain evidence="5">cv. Maze</strain>
        <tissue evidence="4">Seeds</tissue>
    </source>
</reference>
<dbReference type="GO" id="GO:0005516">
    <property type="term" value="F:calmodulin binding"/>
    <property type="evidence" value="ECO:0007669"/>
    <property type="project" value="TreeGrafter"/>
</dbReference>
<evidence type="ECO:0000313" key="5">
    <source>
        <dbReference type="Proteomes" id="UP001222027"/>
    </source>
</evidence>
<evidence type="ECO:0000256" key="2">
    <source>
        <dbReference type="SAM" id="Phobius"/>
    </source>
</evidence>
<keyword evidence="5" id="KW-1185">Reference proteome</keyword>
<feature type="region of interest" description="Disordered" evidence="1">
    <location>
        <begin position="28"/>
        <end position="52"/>
    </location>
</feature>
<feature type="domain" description="VQ" evidence="3">
    <location>
        <begin position="151"/>
        <end position="171"/>
    </location>
</feature>
<dbReference type="PANTHER" id="PTHR33179:SF9">
    <property type="entry name" value="OS01G0278000 PROTEIN"/>
    <property type="match status" value="1"/>
</dbReference>
<proteinExistence type="predicted"/>
<dbReference type="AlphaFoldDB" id="A0AAV8RML7"/>
<dbReference type="PANTHER" id="PTHR33179">
    <property type="entry name" value="VQ MOTIF-CONTAINING PROTEIN"/>
    <property type="match status" value="1"/>
</dbReference>
<organism evidence="4 5">
    <name type="scientific">Ensete ventricosum</name>
    <name type="common">Abyssinian banana</name>
    <name type="synonym">Musa ensete</name>
    <dbReference type="NCBI Taxonomy" id="4639"/>
    <lineage>
        <taxon>Eukaryota</taxon>
        <taxon>Viridiplantae</taxon>
        <taxon>Streptophyta</taxon>
        <taxon>Embryophyta</taxon>
        <taxon>Tracheophyta</taxon>
        <taxon>Spermatophyta</taxon>
        <taxon>Magnoliopsida</taxon>
        <taxon>Liliopsida</taxon>
        <taxon>Zingiberales</taxon>
        <taxon>Musaceae</taxon>
        <taxon>Ensete</taxon>
    </lineage>
</organism>
<name>A0AAV8RML7_ENSVE</name>
<comment type="caution">
    <text evidence="4">The sequence shown here is derived from an EMBL/GenBank/DDBJ whole genome shotgun (WGS) entry which is preliminary data.</text>
</comment>
<evidence type="ECO:0000256" key="1">
    <source>
        <dbReference type="SAM" id="MobiDB-lite"/>
    </source>
</evidence>